<dbReference type="GO" id="GO:0005886">
    <property type="term" value="C:plasma membrane"/>
    <property type="evidence" value="ECO:0007669"/>
    <property type="project" value="UniProtKB-SubCell"/>
</dbReference>
<evidence type="ECO:0000256" key="3">
    <source>
        <dbReference type="ARBA" id="ARBA00022475"/>
    </source>
</evidence>
<proteinExistence type="inferred from homology"/>
<name>A0A512MDL1_9BACT</name>
<feature type="transmembrane region" description="Helical" evidence="7">
    <location>
        <begin position="65"/>
        <end position="84"/>
    </location>
</feature>
<dbReference type="Gene3D" id="1.20.1250.20">
    <property type="entry name" value="MFS general substrate transporter like domains"/>
    <property type="match status" value="2"/>
</dbReference>
<evidence type="ECO:0000256" key="1">
    <source>
        <dbReference type="ARBA" id="ARBA00004651"/>
    </source>
</evidence>
<feature type="transmembrane region" description="Helical" evidence="7">
    <location>
        <begin position="192"/>
        <end position="210"/>
    </location>
</feature>
<keyword evidence="10" id="KW-1185">Reference proteome</keyword>
<dbReference type="RefSeq" id="WP_146853132.1">
    <property type="nucleotide sequence ID" value="NZ_BKAG01000036.1"/>
</dbReference>
<evidence type="ECO:0000313" key="10">
    <source>
        <dbReference type="Proteomes" id="UP000321577"/>
    </source>
</evidence>
<feature type="transmembrane region" description="Helical" evidence="7">
    <location>
        <begin position="384"/>
        <end position="409"/>
    </location>
</feature>
<evidence type="ECO:0000313" key="9">
    <source>
        <dbReference type="EMBL" id="GEP44823.1"/>
    </source>
</evidence>
<dbReference type="InterPro" id="IPR036259">
    <property type="entry name" value="MFS_trans_sf"/>
</dbReference>
<feature type="transmembrane region" description="Helical" evidence="7">
    <location>
        <begin position="326"/>
        <end position="343"/>
    </location>
</feature>
<keyword evidence="5 7" id="KW-1133">Transmembrane helix</keyword>
<dbReference type="EMBL" id="BKAG01000036">
    <property type="protein sequence ID" value="GEP44823.1"/>
    <property type="molecule type" value="Genomic_DNA"/>
</dbReference>
<feature type="transmembrane region" description="Helical" evidence="7">
    <location>
        <begin position="96"/>
        <end position="115"/>
    </location>
</feature>
<dbReference type="InterPro" id="IPR020846">
    <property type="entry name" value="MFS_dom"/>
</dbReference>
<evidence type="ECO:0000256" key="6">
    <source>
        <dbReference type="ARBA" id="ARBA00023136"/>
    </source>
</evidence>
<sequence length="448" mass="49790">MFAFLKPAPQAARLPVDQIDPVYRRLRFQVFLGIFIGYAAYYLVRKNFSLAIPDILKDYPQYSKAQLGTAMTGLSIAYGFSKFLMGSVSDRSNPRYFLPLGLLLSCGVLFAFGFVREIYLSLTLMIVLQTLNGWFNGMGWAPCGKTVVHWFSTKERGRALSIWNVAHNIGGAMVATIALWGVWIFHDWGAKFYFNAGVASVIAIIAFILIRDTPQSCGLPPVEEYKQDYPPNYSAEHERTFSFKEIFFEHVFTNKLLWAIATANAFVYFVRYGVVDWIPTYLQTAKNFSFQQSSIAWACFEWAAVPGTILCGWMSDKVFKSRRAPATILFMIPTLLGLIVYGMNRNGPLWIDITALIVIGFFIYGPVMLIGLQALDMVPKKAAGTAAGFTGFFGYVFGSAFAGTGVGWIADHWGWGGVITTMCVCCVLTIVFSALTLGHRAESSSSLS</sequence>
<comment type="caution">
    <text evidence="9">The sequence shown here is derived from an EMBL/GenBank/DDBJ whole genome shotgun (WGS) entry which is preliminary data.</text>
</comment>
<dbReference type="PROSITE" id="PS50850">
    <property type="entry name" value="MFS"/>
    <property type="match status" value="1"/>
</dbReference>
<protein>
    <submittedName>
        <fullName evidence="9">MFS transporter</fullName>
    </submittedName>
</protein>
<gene>
    <name evidence="9" type="primary">glpT</name>
    <name evidence="9" type="ORF">BGE01nite_41140</name>
</gene>
<dbReference type="PROSITE" id="PS00942">
    <property type="entry name" value="GLPT"/>
    <property type="match status" value="1"/>
</dbReference>
<dbReference type="PANTHER" id="PTHR43826:SF6">
    <property type="entry name" value="GLYCEROL-3-PHOSPHATE TRANSPORTER"/>
    <property type="match status" value="1"/>
</dbReference>
<organism evidence="9 10">
    <name type="scientific">Brevifollis gellanilyticus</name>
    <dbReference type="NCBI Taxonomy" id="748831"/>
    <lineage>
        <taxon>Bacteria</taxon>
        <taxon>Pseudomonadati</taxon>
        <taxon>Verrucomicrobiota</taxon>
        <taxon>Verrucomicrobiia</taxon>
        <taxon>Verrucomicrobiales</taxon>
        <taxon>Verrucomicrobiaceae</taxon>
    </lineage>
</organism>
<evidence type="ECO:0000256" key="2">
    <source>
        <dbReference type="ARBA" id="ARBA00009598"/>
    </source>
</evidence>
<dbReference type="InterPro" id="IPR011701">
    <property type="entry name" value="MFS"/>
</dbReference>
<feature type="transmembrane region" description="Helical" evidence="7">
    <location>
        <begin position="415"/>
        <end position="438"/>
    </location>
</feature>
<dbReference type="InterPro" id="IPR021159">
    <property type="entry name" value="Sugar-P_transporter_CS"/>
</dbReference>
<evidence type="ECO:0000256" key="7">
    <source>
        <dbReference type="SAM" id="Phobius"/>
    </source>
</evidence>
<dbReference type="InterPro" id="IPR000849">
    <property type="entry name" value="Sugar_P_transporter"/>
</dbReference>
<feature type="transmembrane region" description="Helical" evidence="7">
    <location>
        <begin position="165"/>
        <end position="186"/>
    </location>
</feature>
<dbReference type="Proteomes" id="UP000321577">
    <property type="component" value="Unassembled WGS sequence"/>
</dbReference>
<dbReference type="NCBIfam" id="TIGR00881">
    <property type="entry name" value="2A0104"/>
    <property type="match status" value="1"/>
</dbReference>
<dbReference type="FunFam" id="1.20.1250.20:FF:000007">
    <property type="entry name" value="Glycerol-3-phosphate transporter"/>
    <property type="match status" value="1"/>
</dbReference>
<dbReference type="PANTHER" id="PTHR43826">
    <property type="entry name" value="GLUCOSE-6-PHOSPHATE EXCHANGER SLC37A4"/>
    <property type="match status" value="1"/>
</dbReference>
<keyword evidence="6 7" id="KW-0472">Membrane</keyword>
<dbReference type="AlphaFoldDB" id="A0A512MDL1"/>
<feature type="transmembrane region" description="Helical" evidence="7">
    <location>
        <begin position="294"/>
        <end position="314"/>
    </location>
</feature>
<feature type="transmembrane region" description="Helical" evidence="7">
    <location>
        <begin position="256"/>
        <end position="274"/>
    </location>
</feature>
<dbReference type="CDD" id="cd17345">
    <property type="entry name" value="MFS_GlpT"/>
    <property type="match status" value="1"/>
</dbReference>
<dbReference type="PIRSF" id="PIRSF002808">
    <property type="entry name" value="Hexose_phosphate_transp"/>
    <property type="match status" value="1"/>
</dbReference>
<evidence type="ECO:0000256" key="4">
    <source>
        <dbReference type="ARBA" id="ARBA00022692"/>
    </source>
</evidence>
<dbReference type="Pfam" id="PF07690">
    <property type="entry name" value="MFS_1"/>
    <property type="match status" value="1"/>
</dbReference>
<feature type="transmembrane region" description="Helical" evidence="7">
    <location>
        <begin position="349"/>
        <end position="372"/>
    </location>
</feature>
<comment type="similarity">
    <text evidence="2">Belongs to the major facilitator superfamily. Organophosphate:Pi antiporter (OPA) (TC 2.A.1.4) family.</text>
</comment>
<keyword evidence="3" id="KW-1003">Cell membrane</keyword>
<dbReference type="OrthoDB" id="9787026at2"/>
<accession>A0A512MDL1</accession>
<evidence type="ECO:0000259" key="8">
    <source>
        <dbReference type="PROSITE" id="PS50850"/>
    </source>
</evidence>
<reference evidence="9 10" key="1">
    <citation type="submission" date="2019-07" db="EMBL/GenBank/DDBJ databases">
        <title>Whole genome shotgun sequence of Brevifollis gellanilyticus NBRC 108608.</title>
        <authorList>
            <person name="Hosoyama A."/>
            <person name="Uohara A."/>
            <person name="Ohji S."/>
            <person name="Ichikawa N."/>
        </authorList>
    </citation>
    <scope>NUCLEOTIDE SEQUENCE [LARGE SCALE GENOMIC DNA]</scope>
    <source>
        <strain evidence="9 10">NBRC 108608</strain>
    </source>
</reference>
<dbReference type="InterPro" id="IPR051337">
    <property type="entry name" value="OPA_Antiporter"/>
</dbReference>
<feature type="transmembrane region" description="Helical" evidence="7">
    <location>
        <begin position="26"/>
        <end position="44"/>
    </location>
</feature>
<evidence type="ECO:0000256" key="5">
    <source>
        <dbReference type="ARBA" id="ARBA00022989"/>
    </source>
</evidence>
<keyword evidence="4 7" id="KW-0812">Transmembrane</keyword>
<comment type="subcellular location">
    <subcellularLocation>
        <location evidence="1">Cell membrane</location>
        <topology evidence="1">Multi-pass membrane protein</topology>
    </subcellularLocation>
</comment>
<feature type="domain" description="Major facilitator superfamily (MFS) profile" evidence="8">
    <location>
        <begin position="26"/>
        <end position="441"/>
    </location>
</feature>
<dbReference type="GO" id="GO:0035435">
    <property type="term" value="P:phosphate ion transmembrane transport"/>
    <property type="evidence" value="ECO:0007669"/>
    <property type="project" value="TreeGrafter"/>
</dbReference>
<dbReference type="SUPFAM" id="SSF103473">
    <property type="entry name" value="MFS general substrate transporter"/>
    <property type="match status" value="1"/>
</dbReference>
<dbReference type="GO" id="GO:0061513">
    <property type="term" value="F:glucose 6-phosphate:phosphate antiporter activity"/>
    <property type="evidence" value="ECO:0007669"/>
    <property type="project" value="TreeGrafter"/>
</dbReference>